<proteinExistence type="predicted"/>
<gene>
    <name evidence="4" type="ORF">SAMN05444274_101385</name>
</gene>
<dbReference type="Proteomes" id="UP000184164">
    <property type="component" value="Unassembled WGS sequence"/>
</dbReference>
<dbReference type="SUPFAM" id="SSF51126">
    <property type="entry name" value="Pectin lyase-like"/>
    <property type="match status" value="1"/>
</dbReference>
<feature type="domain" description="Right handed beta helix" evidence="2">
    <location>
        <begin position="348"/>
        <end position="485"/>
    </location>
</feature>
<evidence type="ECO:0000313" key="5">
    <source>
        <dbReference type="Proteomes" id="UP000184164"/>
    </source>
</evidence>
<dbReference type="Gene3D" id="2.160.20.10">
    <property type="entry name" value="Single-stranded right-handed beta-helix, Pectin lyase-like"/>
    <property type="match status" value="2"/>
</dbReference>
<evidence type="ECO:0000259" key="3">
    <source>
        <dbReference type="Pfam" id="PF21231"/>
    </source>
</evidence>
<dbReference type="InterPro" id="IPR012334">
    <property type="entry name" value="Pectin_lyas_fold"/>
</dbReference>
<protein>
    <submittedName>
        <fullName evidence="4">Right handed beta helix region</fullName>
    </submittedName>
</protein>
<dbReference type="InterPro" id="IPR006626">
    <property type="entry name" value="PbH1"/>
</dbReference>
<evidence type="ECO:0000256" key="1">
    <source>
        <dbReference type="SAM" id="SignalP"/>
    </source>
</evidence>
<dbReference type="Pfam" id="PF13229">
    <property type="entry name" value="Beta_helix"/>
    <property type="match status" value="1"/>
</dbReference>
<accession>A0A1M4TKR7</accession>
<feature type="domain" description="GH141-like insertion" evidence="3">
    <location>
        <begin position="124"/>
        <end position="264"/>
    </location>
</feature>
<keyword evidence="1" id="KW-0732">Signal</keyword>
<dbReference type="PANTHER" id="PTHR36453">
    <property type="entry name" value="SECRETED PROTEIN-RELATED"/>
    <property type="match status" value="1"/>
</dbReference>
<dbReference type="SMART" id="SM00710">
    <property type="entry name" value="PbH1"/>
    <property type="match status" value="7"/>
</dbReference>
<dbReference type="InterPro" id="IPR048482">
    <property type="entry name" value="GH141_ins"/>
</dbReference>
<keyword evidence="5" id="KW-1185">Reference proteome</keyword>
<name>A0A1M4TKR7_9BACT</name>
<evidence type="ECO:0000313" key="4">
    <source>
        <dbReference type="EMBL" id="SHE44954.1"/>
    </source>
</evidence>
<feature type="chain" id="PRO_5013381865" evidence="1">
    <location>
        <begin position="25"/>
        <end position="615"/>
    </location>
</feature>
<dbReference type="InterPro" id="IPR011050">
    <property type="entry name" value="Pectin_lyase_fold/virulence"/>
</dbReference>
<dbReference type="OrthoDB" id="9808066at2"/>
<dbReference type="InterPro" id="IPR039448">
    <property type="entry name" value="Beta_helix"/>
</dbReference>
<dbReference type="EMBL" id="FQUM01000001">
    <property type="protein sequence ID" value="SHE44954.1"/>
    <property type="molecule type" value="Genomic_DNA"/>
</dbReference>
<dbReference type="RefSeq" id="WP_072998400.1">
    <property type="nucleotide sequence ID" value="NZ_FQUM01000001.1"/>
</dbReference>
<reference evidence="4 5" key="1">
    <citation type="submission" date="2016-11" db="EMBL/GenBank/DDBJ databases">
        <authorList>
            <person name="Jaros S."/>
            <person name="Januszkiewicz K."/>
            <person name="Wedrychowicz H."/>
        </authorList>
    </citation>
    <scope>NUCLEOTIDE SEQUENCE [LARGE SCALE GENOMIC DNA]</scope>
    <source>
        <strain evidence="4 5">DSM 26910</strain>
    </source>
</reference>
<dbReference type="STRING" id="1484053.SAMN05444274_101385"/>
<dbReference type="AlphaFoldDB" id="A0A1M4TKR7"/>
<feature type="signal peptide" evidence="1">
    <location>
        <begin position="1"/>
        <end position="24"/>
    </location>
</feature>
<evidence type="ECO:0000259" key="2">
    <source>
        <dbReference type="Pfam" id="PF13229"/>
    </source>
</evidence>
<organism evidence="4 5">
    <name type="scientific">Mariniphaga anaerophila</name>
    <dbReference type="NCBI Taxonomy" id="1484053"/>
    <lineage>
        <taxon>Bacteria</taxon>
        <taxon>Pseudomonadati</taxon>
        <taxon>Bacteroidota</taxon>
        <taxon>Bacteroidia</taxon>
        <taxon>Marinilabiliales</taxon>
        <taxon>Prolixibacteraceae</taxon>
        <taxon>Mariniphaga</taxon>
    </lineage>
</organism>
<sequence length="615" mass="68729">MKTKSLKATVLFIAAFLFSATAFAADFFVSPHGNDSAPGTQETPFATIQKGVETIAEIFRENPNEDCTLWLADGMHHISKPIVFDGELLKNKNGKFQVKAIPGEHPIVSGGIEITEWKKLPEGLWKAELPGTAKMNHPPRELFVGSQRATRARFPNNGYLRVAKAGSDRRTHFFFQPNDFPVPAHIENVELVLLHDWSISRIPVKEIDVSQNKLTAVDSIGAKNPSFFNIDHWEPNPRYYLENAIEFLDADFEWYFHPKENAIYLKLPETTTPGMQAIVLPYSAGLVILEGKENQPIKNIHFEGIAFRHSAWQIPESGYCGVQACHFDPRPEREGWAVVPAAINGEWAENCAFINCTFQNLGGSGVWLATGSKNCTISNSRFSDISGNGIMIGEGRDRKVNGSAWWQSAPEQVAQTNTINNCEITECGQQFYGAVGVWCGLTAETTIRNNTIFNLPYSGISIGWMWSPVPTPCRENTIDGNHIHHIMQVLSDGGGVYMLGLQPGSKITNNRIHDVSLNVGRAESNGMFLDEGTTDVIVANNLIYNIAKSPLRFHRATTNLVKENYLFCGENVEPIRYNTTKEEDIKKVDNHVFHVTEPDFNKQLQQIISGWKIKR</sequence>
<dbReference type="Pfam" id="PF21231">
    <property type="entry name" value="GH141_M"/>
    <property type="match status" value="1"/>
</dbReference>
<dbReference type="PANTHER" id="PTHR36453:SF1">
    <property type="entry name" value="RIGHT HANDED BETA HELIX DOMAIN-CONTAINING PROTEIN"/>
    <property type="match status" value="1"/>
</dbReference>